<dbReference type="AlphaFoldDB" id="A0A8J7YN01"/>
<organism evidence="1 2">
    <name type="scientific">Haloarcula salinisoli</name>
    <dbReference type="NCBI Taxonomy" id="2487746"/>
    <lineage>
        <taxon>Archaea</taxon>
        <taxon>Methanobacteriati</taxon>
        <taxon>Methanobacteriota</taxon>
        <taxon>Stenosarchaea group</taxon>
        <taxon>Halobacteria</taxon>
        <taxon>Halobacteriales</taxon>
        <taxon>Haloarculaceae</taxon>
        <taxon>Haloarcula</taxon>
    </lineage>
</organism>
<accession>A0A8J7YN01</accession>
<name>A0A8J7YN01_9EURY</name>
<dbReference type="RefSeq" id="WP_220588934.1">
    <property type="nucleotide sequence ID" value="NZ_RKLQ01000002.1"/>
</dbReference>
<keyword evidence="2" id="KW-1185">Reference proteome</keyword>
<gene>
    <name evidence="1" type="ORF">EGD98_13725</name>
</gene>
<evidence type="ECO:0000313" key="1">
    <source>
        <dbReference type="EMBL" id="MBX0304731.1"/>
    </source>
</evidence>
<reference evidence="1" key="1">
    <citation type="submission" date="2021-06" db="EMBL/GenBank/DDBJ databases">
        <title>Halomicroarcula sp. F24A a new haloarchaeum isolated from saline soil.</title>
        <authorList>
            <person name="Duran-Viseras A."/>
            <person name="Sanchez-Porro C."/>
            <person name="Ventosa A."/>
        </authorList>
    </citation>
    <scope>NUCLEOTIDE SEQUENCE</scope>
    <source>
        <strain evidence="1">F24A</strain>
    </source>
</reference>
<dbReference type="EMBL" id="RKLQ01000002">
    <property type="protein sequence ID" value="MBX0304731.1"/>
    <property type="molecule type" value="Genomic_DNA"/>
</dbReference>
<comment type="caution">
    <text evidence="1">The sequence shown here is derived from an EMBL/GenBank/DDBJ whole genome shotgun (WGS) entry which is preliminary data.</text>
</comment>
<proteinExistence type="predicted"/>
<protein>
    <submittedName>
        <fullName evidence="1">Uncharacterized protein</fullName>
    </submittedName>
</protein>
<dbReference type="Proteomes" id="UP000783863">
    <property type="component" value="Unassembled WGS sequence"/>
</dbReference>
<evidence type="ECO:0000313" key="2">
    <source>
        <dbReference type="Proteomes" id="UP000783863"/>
    </source>
</evidence>
<sequence length="60" mass="6931">MSESMSEKLADPWRVMCPQHHHDLVDQDGPTVYCQTCGHAYRYEDLIDKEETESYAVVGK</sequence>